<dbReference type="SMART" id="SM00028">
    <property type="entry name" value="TPR"/>
    <property type="match status" value="3"/>
</dbReference>
<name>A0A7H1MN50_9LACO</name>
<dbReference type="Pfam" id="PF13181">
    <property type="entry name" value="TPR_8"/>
    <property type="match status" value="1"/>
</dbReference>
<evidence type="ECO:0008006" key="3">
    <source>
        <dbReference type="Google" id="ProtNLM"/>
    </source>
</evidence>
<dbReference type="AlphaFoldDB" id="A0A7H1MN50"/>
<sequence>MVEAKDEENKLQADMHQLVELIQKDENNWRAYVDLVNLLATSENLVEAEELGLKSLALFKEDQVAQDNLHYTLGNVYYLAGSYERANEFFQLVTDEQLKYDAVMMQAQTWYNQQNYQKALVYALTGTEMPENDLAGFILLGNIWLSLENMEQAASAFEQALSFDENNFDANFGRGLIATVLKEASNPWFKRAQALDEKHFEQQAGQLDALTQIMMGNDTNE</sequence>
<gene>
    <name evidence="1" type="ORF">FY536_06345</name>
</gene>
<evidence type="ECO:0000313" key="1">
    <source>
        <dbReference type="EMBL" id="QNT64886.1"/>
    </source>
</evidence>
<dbReference type="RefSeq" id="WP_006845232.1">
    <property type="nucleotide sequence ID" value="NZ_CP026847.1"/>
</dbReference>
<dbReference type="PROSITE" id="PS50005">
    <property type="entry name" value="TPR"/>
    <property type="match status" value="1"/>
</dbReference>
<dbReference type="Gene3D" id="1.25.40.10">
    <property type="entry name" value="Tetratricopeptide repeat domain"/>
    <property type="match status" value="2"/>
</dbReference>
<dbReference type="SUPFAM" id="SSF48452">
    <property type="entry name" value="TPR-like"/>
    <property type="match status" value="2"/>
</dbReference>
<dbReference type="EMBL" id="CP043431">
    <property type="protein sequence ID" value="QNT64886.1"/>
    <property type="molecule type" value="Genomic_DNA"/>
</dbReference>
<organism evidence="1 2">
    <name type="scientific">Weissella koreensis</name>
    <dbReference type="NCBI Taxonomy" id="165096"/>
    <lineage>
        <taxon>Bacteria</taxon>
        <taxon>Bacillati</taxon>
        <taxon>Bacillota</taxon>
        <taxon>Bacilli</taxon>
        <taxon>Lactobacillales</taxon>
        <taxon>Lactobacillaceae</taxon>
        <taxon>Weissella</taxon>
    </lineage>
</organism>
<proteinExistence type="predicted"/>
<keyword evidence="2" id="KW-1185">Reference proteome</keyword>
<dbReference type="InterPro" id="IPR019734">
    <property type="entry name" value="TPR_rpt"/>
</dbReference>
<evidence type="ECO:0000313" key="2">
    <source>
        <dbReference type="Proteomes" id="UP000516446"/>
    </source>
</evidence>
<protein>
    <recommendedName>
        <fullName evidence="3">Tetratricopeptide repeat protein</fullName>
    </recommendedName>
</protein>
<dbReference type="Proteomes" id="UP000516446">
    <property type="component" value="Chromosome"/>
</dbReference>
<reference evidence="1 2" key="1">
    <citation type="submission" date="2019-08" db="EMBL/GenBank/DDBJ databases">
        <authorList>
            <person name="Chang H.C."/>
            <person name="Mun S.Y."/>
        </authorList>
    </citation>
    <scope>NUCLEOTIDE SEQUENCE [LARGE SCALE GENOMIC DNA]</scope>
    <source>
        <strain evidence="1 2">SK</strain>
    </source>
</reference>
<accession>A0A7H1MN50</accession>
<dbReference type="InterPro" id="IPR011990">
    <property type="entry name" value="TPR-like_helical_dom_sf"/>
</dbReference>